<evidence type="ECO:0000313" key="4">
    <source>
        <dbReference type="EMBL" id="MBT1070803.1"/>
    </source>
</evidence>
<dbReference type="Pfam" id="PF17746">
    <property type="entry name" value="SfsA_N"/>
    <property type="match status" value="1"/>
</dbReference>
<gene>
    <name evidence="1 4" type="primary">sfsA</name>
    <name evidence="4" type="ORF">KJB30_03315</name>
</gene>
<evidence type="ECO:0000313" key="5">
    <source>
        <dbReference type="Proteomes" id="UP000784128"/>
    </source>
</evidence>
<dbReference type="Gene3D" id="2.40.50.580">
    <property type="match status" value="1"/>
</dbReference>
<sequence>MKLPPLITGVLVKRYKRFLADVILEDGSLTTVHCPNSGSMKGCAEPGSRVYLSRSPNLKRALPLTWELVESCGVWAGINTCLPNRLTREAIENGAVVELQGYTTIRPEVPYGEASRIDLLLENSEGRCFVEVKNVTLVDDNRALFPDAVTTRGQKHLHELMRVVREGDRGVIFFTVQRSDGHSVSPADLIDPEYGRLLRQAIENGVEALAYRAVVTPQEIVLTERLPVLI</sequence>
<dbReference type="HAMAP" id="MF_00095">
    <property type="entry name" value="SfsA"/>
    <property type="match status" value="1"/>
</dbReference>
<accession>A0ABS5U556</accession>
<feature type="domain" description="Sugar fermentation stimulation protein C-terminal" evidence="2">
    <location>
        <begin position="82"/>
        <end position="218"/>
    </location>
</feature>
<evidence type="ECO:0000259" key="2">
    <source>
        <dbReference type="Pfam" id="PF03749"/>
    </source>
</evidence>
<organism evidence="4 5">
    <name type="scientific">Pelotalea chapellei</name>
    <dbReference type="NCBI Taxonomy" id="44671"/>
    <lineage>
        <taxon>Bacteria</taxon>
        <taxon>Pseudomonadati</taxon>
        <taxon>Thermodesulfobacteriota</taxon>
        <taxon>Desulfuromonadia</taxon>
        <taxon>Geobacterales</taxon>
        <taxon>Geobacteraceae</taxon>
        <taxon>Pelotalea</taxon>
    </lineage>
</organism>
<evidence type="ECO:0000256" key="1">
    <source>
        <dbReference type="HAMAP-Rule" id="MF_00095"/>
    </source>
</evidence>
<dbReference type="RefSeq" id="WP_214296511.1">
    <property type="nucleotide sequence ID" value="NZ_JAHDYS010000002.1"/>
</dbReference>
<dbReference type="NCBIfam" id="TIGR00230">
    <property type="entry name" value="sfsA"/>
    <property type="match status" value="1"/>
</dbReference>
<dbReference type="PANTHER" id="PTHR30545:SF2">
    <property type="entry name" value="SUGAR FERMENTATION STIMULATION PROTEIN A"/>
    <property type="match status" value="1"/>
</dbReference>
<feature type="domain" description="SfsA N-terminal OB" evidence="3">
    <location>
        <begin position="12"/>
        <end position="78"/>
    </location>
</feature>
<dbReference type="InterPro" id="IPR041465">
    <property type="entry name" value="SfsA_N"/>
</dbReference>
<comment type="caution">
    <text evidence="4">The sequence shown here is derived from an EMBL/GenBank/DDBJ whole genome shotgun (WGS) entry which is preliminary data.</text>
</comment>
<comment type="similarity">
    <text evidence="1">Belongs to the SfsA family.</text>
</comment>
<dbReference type="PANTHER" id="PTHR30545">
    <property type="entry name" value="SUGAR FERMENTATION STIMULATION PROTEIN A"/>
    <property type="match status" value="1"/>
</dbReference>
<keyword evidence="5" id="KW-1185">Reference proteome</keyword>
<protein>
    <recommendedName>
        <fullName evidence="1">Sugar fermentation stimulation protein homolog</fullName>
    </recommendedName>
</protein>
<evidence type="ECO:0000259" key="3">
    <source>
        <dbReference type="Pfam" id="PF17746"/>
    </source>
</evidence>
<dbReference type="Pfam" id="PF03749">
    <property type="entry name" value="SfsA"/>
    <property type="match status" value="1"/>
</dbReference>
<dbReference type="InterPro" id="IPR040452">
    <property type="entry name" value="SfsA_C"/>
</dbReference>
<dbReference type="CDD" id="cd22359">
    <property type="entry name" value="SfsA-like_bacterial"/>
    <property type="match status" value="1"/>
</dbReference>
<name>A0ABS5U556_9BACT</name>
<proteinExistence type="inferred from homology"/>
<dbReference type="Proteomes" id="UP000784128">
    <property type="component" value="Unassembled WGS sequence"/>
</dbReference>
<dbReference type="EMBL" id="JAHDYS010000002">
    <property type="protein sequence ID" value="MBT1070803.1"/>
    <property type="molecule type" value="Genomic_DNA"/>
</dbReference>
<dbReference type="InterPro" id="IPR005224">
    <property type="entry name" value="SfsA"/>
</dbReference>
<dbReference type="Gene3D" id="3.40.1350.60">
    <property type="match status" value="1"/>
</dbReference>
<reference evidence="4 5" key="1">
    <citation type="submission" date="2021-05" db="EMBL/GenBank/DDBJ databases">
        <title>The draft genome of Geobacter chapellei DSM 13688.</title>
        <authorList>
            <person name="Xu Z."/>
            <person name="Masuda Y."/>
            <person name="Itoh H."/>
            <person name="Senoo K."/>
        </authorList>
    </citation>
    <scope>NUCLEOTIDE SEQUENCE [LARGE SCALE GENOMIC DNA]</scope>
    <source>
        <strain evidence="4 5">DSM 13688</strain>
    </source>
</reference>